<dbReference type="RefSeq" id="WP_096355611.1">
    <property type="nucleotide sequence ID" value="NZ_AP014946.1"/>
</dbReference>
<dbReference type="KEGG" id="vgo:GJW-30_1_02408"/>
<evidence type="ECO:0008006" key="3">
    <source>
        <dbReference type="Google" id="ProtNLM"/>
    </source>
</evidence>
<sequence>MTTVEPYDIIAFNTARESENKMHDDTVAQKFGFAGGLVPGVDVYAYMTRAPLLQFGEEFLQRGVMSARFLKPVYDGEKTTVASELEDGHLRLSAVSRGDLCATGEAFLGSAPTPKLTDYEAVDLVAERSPADEETLKVGRLLGIAPVTITAESLAAYLGDIRETETIYASQGLCHPGFYTRLFNWALKNNVVLGPWIHVSSATDHFAAARVGDTLSVRARVADNYDRKGHRFVDLDGIVVANGERVIARVHHSAIYRPRQLVAA</sequence>
<name>A0A0S3PV85_9BRAD</name>
<dbReference type="OrthoDB" id="5174360at2"/>
<dbReference type="CDD" id="cd03440">
    <property type="entry name" value="hot_dog"/>
    <property type="match status" value="1"/>
</dbReference>
<proteinExistence type="predicted"/>
<dbReference type="InterPro" id="IPR029069">
    <property type="entry name" value="HotDog_dom_sf"/>
</dbReference>
<dbReference type="Gene3D" id="3.10.129.10">
    <property type="entry name" value="Hotdog Thioesterase"/>
    <property type="match status" value="2"/>
</dbReference>
<dbReference type="EMBL" id="AP014946">
    <property type="protein sequence ID" value="BAT59873.1"/>
    <property type="molecule type" value="Genomic_DNA"/>
</dbReference>
<gene>
    <name evidence="1" type="ORF">GJW-30_1_02408</name>
</gene>
<protein>
    <recommendedName>
        <fullName evidence="3">MaoC-like domain-containing protein</fullName>
    </recommendedName>
</protein>
<accession>A0A0S3PV85</accession>
<dbReference type="AlphaFoldDB" id="A0A0S3PV85"/>
<dbReference type="Proteomes" id="UP000236884">
    <property type="component" value="Chromosome"/>
</dbReference>
<dbReference type="SUPFAM" id="SSF54637">
    <property type="entry name" value="Thioesterase/thiol ester dehydrase-isomerase"/>
    <property type="match status" value="2"/>
</dbReference>
<reference evidence="1 2" key="1">
    <citation type="submission" date="2015-08" db="EMBL/GenBank/DDBJ databases">
        <title>Investigation of the bacterial diversity of lava forest soil.</title>
        <authorList>
            <person name="Lee J.S."/>
        </authorList>
    </citation>
    <scope>NUCLEOTIDE SEQUENCE [LARGE SCALE GENOMIC DNA]</scope>
    <source>
        <strain evidence="1 2">GJW-30</strain>
    </source>
</reference>
<evidence type="ECO:0000313" key="2">
    <source>
        <dbReference type="Proteomes" id="UP000236884"/>
    </source>
</evidence>
<keyword evidence="2" id="KW-1185">Reference proteome</keyword>
<evidence type="ECO:0000313" key="1">
    <source>
        <dbReference type="EMBL" id="BAT59873.1"/>
    </source>
</evidence>
<organism evidence="1 2">
    <name type="scientific">Variibacter gotjawalensis</name>
    <dbReference type="NCBI Taxonomy" id="1333996"/>
    <lineage>
        <taxon>Bacteria</taxon>
        <taxon>Pseudomonadati</taxon>
        <taxon>Pseudomonadota</taxon>
        <taxon>Alphaproteobacteria</taxon>
        <taxon>Hyphomicrobiales</taxon>
        <taxon>Nitrobacteraceae</taxon>
        <taxon>Variibacter</taxon>
    </lineage>
</organism>